<dbReference type="EMBL" id="CP014587">
    <property type="protein sequence ID" value="ANZ77921.1"/>
    <property type="molecule type" value="Genomic_DNA"/>
</dbReference>
<evidence type="ECO:0000256" key="1">
    <source>
        <dbReference type="ARBA" id="ARBA00013172"/>
    </source>
</evidence>
<dbReference type="GO" id="GO:0005829">
    <property type="term" value="C:cytosol"/>
    <property type="evidence" value="ECO:0007669"/>
    <property type="project" value="TreeGrafter"/>
</dbReference>
<evidence type="ECO:0000256" key="2">
    <source>
        <dbReference type="ARBA" id="ARBA00022679"/>
    </source>
</evidence>
<proteinExistence type="predicted"/>
<dbReference type="Proteomes" id="UP000094565">
    <property type="component" value="Chromosome 4"/>
</dbReference>
<dbReference type="PANTHER" id="PTHR12215">
    <property type="entry name" value="PHOSPHOPANTETHEINE TRANSFERASE"/>
    <property type="match status" value="1"/>
</dbReference>
<dbReference type="GO" id="GO:0000287">
    <property type="term" value="F:magnesium ion binding"/>
    <property type="evidence" value="ECO:0007669"/>
    <property type="project" value="InterPro"/>
</dbReference>
<accession>A0A1B2JJ33</accession>
<gene>
    <name evidence="4" type="primary">LYS5</name>
    <name evidence="4" type="ORF">ATY40_BA7504516</name>
</gene>
<dbReference type="EC" id="2.7.8.7" evidence="1"/>
<organism evidence="4 5">
    <name type="scientific">Komagataella pastoris</name>
    <name type="common">Yeast</name>
    <name type="synonym">Pichia pastoris</name>
    <dbReference type="NCBI Taxonomy" id="4922"/>
    <lineage>
        <taxon>Eukaryota</taxon>
        <taxon>Fungi</taxon>
        <taxon>Dikarya</taxon>
        <taxon>Ascomycota</taxon>
        <taxon>Saccharomycotina</taxon>
        <taxon>Pichiomycetes</taxon>
        <taxon>Pichiales</taxon>
        <taxon>Pichiaceae</taxon>
        <taxon>Komagataella</taxon>
    </lineage>
</organism>
<dbReference type="SUPFAM" id="SSF56214">
    <property type="entry name" value="4'-phosphopantetheinyl transferase"/>
    <property type="match status" value="2"/>
</dbReference>
<evidence type="ECO:0000313" key="4">
    <source>
        <dbReference type="EMBL" id="ANZ77921.1"/>
    </source>
</evidence>
<dbReference type="PANTHER" id="PTHR12215:SF10">
    <property type="entry name" value="L-AMINOADIPATE-SEMIALDEHYDE DEHYDROGENASE-PHOSPHOPANTETHEINYL TRANSFERASE"/>
    <property type="match status" value="1"/>
</dbReference>
<dbReference type="GO" id="GO:0008897">
    <property type="term" value="F:holo-[acyl-carrier-protein] synthase activity"/>
    <property type="evidence" value="ECO:0007669"/>
    <property type="project" value="UniProtKB-EC"/>
</dbReference>
<sequence>MDDVFQRWKQLTQRERNVFVVVKVGNELEDDYLMELCLRQLSLKQRNKILARKNRHDQRMALLGGLLLRAILSLEYEMDILFEPEITVAPCGKPSIEQLEYNMADDESVIGLVFRRKDDALQLGNVLEKLPTKPLGIDLADIQTIKQFQEDPLQLLRSFSDIFHPNETKVLERELPRHTEEKQFEILTQYWALKESCSKYHGVGLHQPLHQWVYRDISVLQIEKSLKEDEMEAGLSRIHLRKLDLDWNYYHGTEPAYVCKLTSRIIASVIADAKPIVVQMSEQLIIDYAKRNSK</sequence>
<dbReference type="InterPro" id="IPR008278">
    <property type="entry name" value="4-PPantetheinyl_Trfase_dom"/>
</dbReference>
<dbReference type="Pfam" id="PF01648">
    <property type="entry name" value="ACPS"/>
    <property type="match status" value="1"/>
</dbReference>
<reference evidence="4 5" key="1">
    <citation type="submission" date="2016-02" db="EMBL/GenBank/DDBJ databases">
        <title>Comparative genomic and transcriptomic foundation for Pichia pastoris.</title>
        <authorList>
            <person name="Love K.R."/>
            <person name="Shah K.A."/>
            <person name="Whittaker C.A."/>
            <person name="Wu J."/>
            <person name="Bartlett M.C."/>
            <person name="Ma D."/>
            <person name="Leeson R.L."/>
            <person name="Priest M."/>
            <person name="Young S.K."/>
            <person name="Love J.C."/>
        </authorList>
    </citation>
    <scope>NUCLEOTIDE SEQUENCE [LARGE SCALE GENOMIC DNA]</scope>
    <source>
        <strain evidence="4 5">ATCC 28485</strain>
    </source>
</reference>
<feature type="domain" description="4'-phosphopantetheinyl transferase" evidence="3">
    <location>
        <begin position="134"/>
        <end position="225"/>
    </location>
</feature>
<keyword evidence="5" id="KW-1185">Reference proteome</keyword>
<keyword evidence="2" id="KW-0808">Transferase</keyword>
<dbReference type="Gene3D" id="3.90.470.20">
    <property type="entry name" value="4'-phosphopantetheinyl transferase domain"/>
    <property type="match status" value="2"/>
</dbReference>
<evidence type="ECO:0000313" key="5">
    <source>
        <dbReference type="Proteomes" id="UP000094565"/>
    </source>
</evidence>
<dbReference type="InterPro" id="IPR037143">
    <property type="entry name" value="4-PPantetheinyl_Trfase_dom_sf"/>
</dbReference>
<evidence type="ECO:0000259" key="3">
    <source>
        <dbReference type="Pfam" id="PF01648"/>
    </source>
</evidence>
<dbReference type="InterPro" id="IPR050559">
    <property type="entry name" value="P-Pant_transferase_sf"/>
</dbReference>
<dbReference type="AlphaFoldDB" id="A0A1B2JJ33"/>
<protein>
    <recommendedName>
        <fullName evidence="1">holo-[acyl-carrier-protein] synthase</fullName>
        <ecNumber evidence="1">2.7.8.7</ecNumber>
    </recommendedName>
</protein>
<name>A0A1B2JJ33_PICPA</name>
<dbReference type="OrthoDB" id="26719at2759"/>
<dbReference type="GO" id="GO:0019878">
    <property type="term" value="P:lysine biosynthetic process via aminoadipic acid"/>
    <property type="evidence" value="ECO:0007669"/>
    <property type="project" value="TreeGrafter"/>
</dbReference>